<dbReference type="Proteomes" id="UP000002487">
    <property type="component" value="Chromosome"/>
</dbReference>
<dbReference type="Pfam" id="PF12770">
    <property type="entry name" value="CHAT"/>
    <property type="match status" value="1"/>
</dbReference>
<dbReference type="EnsemblBacteria" id="AAM05906">
    <property type="protein sequence ID" value="AAM05906"/>
    <property type="gene ID" value="MA_2523"/>
</dbReference>
<dbReference type="KEGG" id="mac:MA_2523"/>
<dbReference type="STRING" id="188937.MA_2523"/>
<evidence type="ECO:0000313" key="3">
    <source>
        <dbReference type="Proteomes" id="UP000002487"/>
    </source>
</evidence>
<feature type="domain" description="CHAT" evidence="1">
    <location>
        <begin position="342"/>
        <end position="499"/>
    </location>
</feature>
<name>Q8TMX6_METAC</name>
<dbReference type="Pfam" id="PF13289">
    <property type="entry name" value="SIR2_2"/>
    <property type="match status" value="1"/>
</dbReference>
<proteinExistence type="predicted"/>
<keyword evidence="3" id="KW-1185">Reference proteome</keyword>
<dbReference type="InterPro" id="IPR024983">
    <property type="entry name" value="CHAT_dom"/>
</dbReference>
<evidence type="ECO:0000313" key="2">
    <source>
        <dbReference type="EMBL" id="AAM05906.1"/>
    </source>
</evidence>
<evidence type="ECO:0000259" key="1">
    <source>
        <dbReference type="Pfam" id="PF12770"/>
    </source>
</evidence>
<protein>
    <recommendedName>
        <fullName evidence="1">CHAT domain-containing protein</fullName>
    </recommendedName>
</protein>
<dbReference type="InParanoid" id="Q8TMX6"/>
<organism evidence="2 3">
    <name type="scientific">Methanosarcina acetivorans (strain ATCC 35395 / DSM 2834 / JCM 12185 / C2A)</name>
    <dbReference type="NCBI Taxonomy" id="188937"/>
    <lineage>
        <taxon>Archaea</taxon>
        <taxon>Methanobacteriati</taxon>
        <taxon>Methanobacteriota</taxon>
        <taxon>Stenosarchaea group</taxon>
        <taxon>Methanomicrobia</taxon>
        <taxon>Methanosarcinales</taxon>
        <taxon>Methanosarcinaceae</taxon>
        <taxon>Methanosarcina</taxon>
    </lineage>
</organism>
<reference evidence="2 3" key="1">
    <citation type="journal article" date="2002" name="Genome Res.">
        <title>The genome of Methanosarcina acetivorans reveals extensive metabolic and physiological diversity.</title>
        <authorList>
            <person name="Galagan J.E."/>
            <person name="Nusbaum C."/>
            <person name="Roy A."/>
            <person name="Endrizzi M.G."/>
            <person name="Macdonald P."/>
            <person name="FitzHugh W."/>
            <person name="Calvo S."/>
            <person name="Engels R."/>
            <person name="Smirnov S."/>
            <person name="Atnoor D."/>
            <person name="Brown A."/>
            <person name="Allen N."/>
            <person name="Naylor J."/>
            <person name="Stange-Thomann N."/>
            <person name="DeArellano K."/>
            <person name="Johnson R."/>
            <person name="Linton L."/>
            <person name="McEwan P."/>
            <person name="McKernan K."/>
            <person name="Talamas J."/>
            <person name="Tirrell A."/>
            <person name="Ye W."/>
            <person name="Zimmer A."/>
            <person name="Barber R.D."/>
            <person name="Cann I."/>
            <person name="Graham D.E."/>
            <person name="Grahame D.A."/>
            <person name="Guss A."/>
            <person name="Hedderich R."/>
            <person name="Ingram-Smith C."/>
            <person name="Kuettner C.H."/>
            <person name="Krzycki J.A."/>
            <person name="Leigh J.A."/>
            <person name="Li W."/>
            <person name="Liu J."/>
            <person name="Mukhopadhyay B."/>
            <person name="Reeve J.N."/>
            <person name="Smith K."/>
            <person name="Springer T.A."/>
            <person name="Umayam L.A."/>
            <person name="White O."/>
            <person name="White R.H."/>
            <person name="de Macario E.C."/>
            <person name="Ferry J.G."/>
            <person name="Jarrell K.F."/>
            <person name="Jing H."/>
            <person name="Macario A.J.L."/>
            <person name="Paulsen I."/>
            <person name="Pritchett M."/>
            <person name="Sowers K.R."/>
            <person name="Swanson R.V."/>
            <person name="Zinder S.H."/>
            <person name="Lander E."/>
            <person name="Metcalf W.W."/>
            <person name="Birren B."/>
        </authorList>
    </citation>
    <scope>NUCLEOTIDE SEQUENCE [LARGE SCALE GENOMIC DNA]</scope>
    <source>
        <strain evidence="3">ATCC 35395 / DSM 2834 / JCM 12185 / C2A</strain>
    </source>
</reference>
<gene>
    <name evidence="2" type="ordered locus">MA_2523</name>
</gene>
<dbReference type="SMR" id="Q8TMX6"/>
<dbReference type="PhylomeDB" id="Q8TMX6"/>
<dbReference type="AlphaFoldDB" id="Q8TMX6"/>
<dbReference type="EMBL" id="AE010299">
    <property type="protein sequence ID" value="AAM05906.1"/>
    <property type="molecule type" value="Genomic_DNA"/>
</dbReference>
<accession>Q8TMX6</accession>
<dbReference type="HOGENOM" id="CLU_531705_0_0_2"/>
<sequence>MWRGLVMPKMLEEKDWDILLKRIKNGKCTPFLGFWACSEKISVASQIANEWARKYDYPMEDSDNLTRVAQFVAVTEEDEMFPRDEICNKITELSEEVTPTYFETPDEIHGVLADFPLPIYITTTYDDLMVQALESCGKTPTQEICRWNEYLIQRKPTSPDFDPTPEKPLVYHLNGCYKIPESLVLTEDNYLDFLVAISKEQNLLPPRIQQAFGGTSLLLIGYKVTDWDFRILCRILDEYIGRGSIGSIGRKHISVQLVPGNVAKSQKEKAQKYLDRYFEDLRIQVYWQDCHEFAAELKTRWEAFNRGTVKKYTDMTSIDRFKTEYERTGKTKEEADKVSILFLAADPTDASRLRLGEEFREIQEKLKLARLRDHFTLELPQLSVRPSDISQALLDTQPQIVHFSGHGTPIGALCFEDLAGKAHSVEPDALAALFEQFSGQVNCVILNACYSEIQAKAIAKHIKYVIGMNQEIGDRAAIAFAIGFYQALGGGRSIEDAYRFGYVQIQLQNIPGHLTPVLIKKDRS</sequence>